<protein>
    <submittedName>
        <fullName evidence="1">Glutamate racemase</fullName>
        <ecNumber evidence="1">5.1.1.3</ecNumber>
    </submittedName>
</protein>
<dbReference type="EMBL" id="VSSQ01121027">
    <property type="protein sequence ID" value="MPN53667.1"/>
    <property type="molecule type" value="Genomic_DNA"/>
</dbReference>
<dbReference type="Gene3D" id="3.40.50.1860">
    <property type="match status" value="1"/>
</dbReference>
<keyword evidence="1" id="KW-0413">Isomerase</keyword>
<organism evidence="1">
    <name type="scientific">bioreactor metagenome</name>
    <dbReference type="NCBI Taxonomy" id="1076179"/>
    <lineage>
        <taxon>unclassified sequences</taxon>
        <taxon>metagenomes</taxon>
        <taxon>ecological metagenomes</taxon>
    </lineage>
</organism>
<dbReference type="AlphaFoldDB" id="A0A645IR19"/>
<dbReference type="PROSITE" id="PS00924">
    <property type="entry name" value="ASP_GLU_RACEMASE_2"/>
    <property type="match status" value="1"/>
</dbReference>
<proteinExistence type="predicted"/>
<gene>
    <name evidence="1" type="primary">murI_34</name>
    <name evidence="1" type="ORF">SDC9_201331</name>
</gene>
<reference evidence="1" key="1">
    <citation type="submission" date="2019-08" db="EMBL/GenBank/DDBJ databases">
        <authorList>
            <person name="Kucharzyk K."/>
            <person name="Murdoch R.W."/>
            <person name="Higgins S."/>
            <person name="Loffler F."/>
        </authorList>
    </citation>
    <scope>NUCLEOTIDE SEQUENCE</scope>
</reference>
<dbReference type="InterPro" id="IPR033134">
    <property type="entry name" value="Asp/Glu_racemase_AS_2"/>
</dbReference>
<dbReference type="GO" id="GO:0008881">
    <property type="term" value="F:glutamate racemase activity"/>
    <property type="evidence" value="ECO:0007669"/>
    <property type="project" value="UniProtKB-EC"/>
</dbReference>
<name>A0A645IR19_9ZZZZ</name>
<dbReference type="SUPFAM" id="SSF53681">
    <property type="entry name" value="Aspartate/glutamate racemase"/>
    <property type="match status" value="1"/>
</dbReference>
<dbReference type="InterPro" id="IPR001920">
    <property type="entry name" value="Asp/Glu_race"/>
</dbReference>
<accession>A0A645IR19</accession>
<dbReference type="EC" id="5.1.1.3" evidence="1"/>
<sequence>MLENKPEKIILGCTHYPYLLNVLTQFAPKDLFIDPSVTFANFIKEDLEKNNMLKKSSNVGTDEFFVSANPKHFMDAASIFYPVKTLPTLI</sequence>
<comment type="caution">
    <text evidence="1">The sequence shown here is derived from an EMBL/GenBank/DDBJ whole genome shotgun (WGS) entry which is preliminary data.</text>
</comment>
<evidence type="ECO:0000313" key="1">
    <source>
        <dbReference type="EMBL" id="MPN53667.1"/>
    </source>
</evidence>